<comment type="caution">
    <text evidence="4">The sequence shown here is derived from an EMBL/GenBank/DDBJ whole genome shotgun (WGS) entry which is preliminary data.</text>
</comment>
<dbReference type="Proteomes" id="UP001197028">
    <property type="component" value="Unassembled WGS sequence"/>
</dbReference>
<dbReference type="PIRSF" id="PIRSF006276">
    <property type="entry name" value="UspA"/>
    <property type="match status" value="1"/>
</dbReference>
<proteinExistence type="inferred from homology"/>
<dbReference type="CDD" id="cd00293">
    <property type="entry name" value="USP-like"/>
    <property type="match status" value="1"/>
</dbReference>
<dbReference type="PANTHER" id="PTHR46268:SF6">
    <property type="entry name" value="UNIVERSAL STRESS PROTEIN UP12"/>
    <property type="match status" value="1"/>
</dbReference>
<comment type="similarity">
    <text evidence="1 2">Belongs to the universal stress protein A family.</text>
</comment>
<gene>
    <name evidence="4" type="ORF">HJG40_03420</name>
</gene>
<dbReference type="InterPro" id="IPR006016">
    <property type="entry name" value="UspA"/>
</dbReference>
<dbReference type="PANTHER" id="PTHR46268">
    <property type="entry name" value="STRESS RESPONSE PROTEIN NHAX"/>
    <property type="match status" value="1"/>
</dbReference>
<organism evidence="4 5">
    <name type="scientific">Acidithiobacillus concretivorus</name>
    <dbReference type="NCBI Taxonomy" id="3063952"/>
    <lineage>
        <taxon>Bacteria</taxon>
        <taxon>Pseudomonadati</taxon>
        <taxon>Pseudomonadota</taxon>
        <taxon>Acidithiobacillia</taxon>
        <taxon>Acidithiobacillales</taxon>
        <taxon>Acidithiobacillaceae</taxon>
        <taxon>Acidithiobacillus</taxon>
    </lineage>
</organism>
<keyword evidence="5" id="KW-1185">Reference proteome</keyword>
<protein>
    <recommendedName>
        <fullName evidence="2">Universal stress protein</fullName>
    </recommendedName>
</protein>
<keyword evidence="2" id="KW-0963">Cytoplasm</keyword>
<dbReference type="RefSeq" id="WP_215862897.1">
    <property type="nucleotide sequence ID" value="NZ_JABELD010000022.1"/>
</dbReference>
<dbReference type="InterPro" id="IPR006015">
    <property type="entry name" value="Universal_stress_UspA"/>
</dbReference>
<name>A0ABS5ZMK0_9PROT</name>
<dbReference type="EMBL" id="JABELD010000022">
    <property type="protein sequence ID" value="MBU2737873.1"/>
    <property type="molecule type" value="Genomic_DNA"/>
</dbReference>
<accession>A0ABS5ZMK0</accession>
<evidence type="ECO:0000259" key="3">
    <source>
        <dbReference type="Pfam" id="PF00582"/>
    </source>
</evidence>
<dbReference type="Gene3D" id="3.40.50.620">
    <property type="entry name" value="HUPs"/>
    <property type="match status" value="1"/>
</dbReference>
<sequence>MDNFPVQHVMVAVDFSEMALPTALAAAQEARLHQAKLTVIHVFNPQMLNLQMPEEILPPTLDLREKLLHLAHAEMDRLHKAMDSEGMPAEMVLEESADNIGRAIAAYGKAHQAELLVVGSHGHSGLGRLLLGSVANDVLNHAHCPVLVIKHDGGHHQEGSDDHCRK</sequence>
<evidence type="ECO:0000256" key="1">
    <source>
        <dbReference type="ARBA" id="ARBA00008791"/>
    </source>
</evidence>
<evidence type="ECO:0000313" key="5">
    <source>
        <dbReference type="Proteomes" id="UP001197028"/>
    </source>
</evidence>
<dbReference type="InterPro" id="IPR014729">
    <property type="entry name" value="Rossmann-like_a/b/a_fold"/>
</dbReference>
<dbReference type="Pfam" id="PF00582">
    <property type="entry name" value="Usp"/>
    <property type="match status" value="1"/>
</dbReference>
<evidence type="ECO:0000313" key="4">
    <source>
        <dbReference type="EMBL" id="MBU2737873.1"/>
    </source>
</evidence>
<dbReference type="PRINTS" id="PR01438">
    <property type="entry name" value="UNVRSLSTRESS"/>
</dbReference>
<feature type="domain" description="UspA" evidence="3">
    <location>
        <begin position="7"/>
        <end position="150"/>
    </location>
</feature>
<comment type="subcellular location">
    <subcellularLocation>
        <location evidence="2">Cytoplasm</location>
    </subcellularLocation>
</comment>
<dbReference type="SUPFAM" id="SSF52402">
    <property type="entry name" value="Adenine nucleotide alpha hydrolases-like"/>
    <property type="match status" value="1"/>
</dbReference>
<reference evidence="4 5" key="1">
    <citation type="journal article" date="2021" name="ISME J.">
        <title>Genomic evolution of the class Acidithiobacillia: deep-branching Proteobacteria living in extreme acidic conditions.</title>
        <authorList>
            <person name="Moya-Beltran A."/>
            <person name="Beard S."/>
            <person name="Rojas-Villalobos C."/>
            <person name="Issotta F."/>
            <person name="Gallardo Y."/>
            <person name="Ulloa R."/>
            <person name="Giaveno A."/>
            <person name="Degli Esposti M."/>
            <person name="Johnson D.B."/>
            <person name="Quatrini R."/>
        </authorList>
    </citation>
    <scope>NUCLEOTIDE SEQUENCE [LARGE SCALE GENOMIC DNA]</scope>
    <source>
        <strain evidence="4 5">ATCC 19703</strain>
    </source>
</reference>
<evidence type="ECO:0000256" key="2">
    <source>
        <dbReference type="PIRNR" id="PIRNR006276"/>
    </source>
</evidence>